<dbReference type="InterPro" id="IPR050744">
    <property type="entry name" value="AI-2_Isomerase_LsrG"/>
</dbReference>
<reference evidence="2 3" key="1">
    <citation type="submission" date="2021-03" db="EMBL/GenBank/DDBJ databases">
        <title>Genomic Encyclopedia of Type Strains, Phase IV (KMG-IV): sequencing the most valuable type-strain genomes for metagenomic binning, comparative biology and taxonomic classification.</title>
        <authorList>
            <person name="Goeker M."/>
        </authorList>
    </citation>
    <scope>NUCLEOTIDE SEQUENCE [LARGE SCALE GENOMIC DNA]</scope>
    <source>
        <strain evidence="2 3">DSM 28783</strain>
    </source>
</reference>
<dbReference type="PANTHER" id="PTHR33336:SF15">
    <property type="entry name" value="ABM DOMAIN-CONTAINING PROTEIN"/>
    <property type="match status" value="1"/>
</dbReference>
<gene>
    <name evidence="2" type="ORF">J2Z42_002754</name>
</gene>
<keyword evidence="2" id="KW-0503">Monooxygenase</keyword>
<dbReference type="Proteomes" id="UP001519307">
    <property type="component" value="Unassembled WGS sequence"/>
</dbReference>
<dbReference type="RefSeq" id="WP_209703271.1">
    <property type="nucleotide sequence ID" value="NZ_JAGGLM010000029.1"/>
</dbReference>
<dbReference type="PANTHER" id="PTHR33336">
    <property type="entry name" value="QUINOL MONOOXYGENASE YGIN-RELATED"/>
    <property type="match status" value="1"/>
</dbReference>
<evidence type="ECO:0000259" key="1">
    <source>
        <dbReference type="PROSITE" id="PS51725"/>
    </source>
</evidence>
<feature type="domain" description="ABM" evidence="1">
    <location>
        <begin position="2"/>
        <end position="91"/>
    </location>
</feature>
<dbReference type="Pfam" id="PF03992">
    <property type="entry name" value="ABM"/>
    <property type="match status" value="1"/>
</dbReference>
<evidence type="ECO:0000313" key="2">
    <source>
        <dbReference type="EMBL" id="MBP2034035.1"/>
    </source>
</evidence>
<comment type="caution">
    <text evidence="2">The sequence shown here is derived from an EMBL/GenBank/DDBJ whole genome shotgun (WGS) entry which is preliminary data.</text>
</comment>
<dbReference type="PROSITE" id="PS51725">
    <property type="entry name" value="ABM"/>
    <property type="match status" value="1"/>
</dbReference>
<dbReference type="EMBL" id="JAGGLM010000029">
    <property type="protein sequence ID" value="MBP2034035.1"/>
    <property type="molecule type" value="Genomic_DNA"/>
</dbReference>
<sequence length="95" mass="11474">MIKVVARNFAQQDKLNEIIELYKELVELTRKEKGCIKYELYQDENNPSVLTMIEEWENKKALEDHFKAEHFVRIVPKVKKYMLKETDLNIYNKLI</sequence>
<organism evidence="2 3">
    <name type="scientific">Clostridium algifaecis</name>
    <dbReference type="NCBI Taxonomy" id="1472040"/>
    <lineage>
        <taxon>Bacteria</taxon>
        <taxon>Bacillati</taxon>
        <taxon>Bacillota</taxon>
        <taxon>Clostridia</taxon>
        <taxon>Eubacteriales</taxon>
        <taxon>Clostridiaceae</taxon>
        <taxon>Clostridium</taxon>
    </lineage>
</organism>
<dbReference type="InterPro" id="IPR007138">
    <property type="entry name" value="ABM_dom"/>
</dbReference>
<keyword evidence="3" id="KW-1185">Reference proteome</keyword>
<proteinExistence type="predicted"/>
<protein>
    <submittedName>
        <fullName evidence="2">Quinol monooxygenase YgiN</fullName>
    </submittedName>
</protein>
<accession>A0ABS4KVI1</accession>
<dbReference type="SUPFAM" id="SSF54909">
    <property type="entry name" value="Dimeric alpha+beta barrel"/>
    <property type="match status" value="1"/>
</dbReference>
<dbReference type="Gene3D" id="3.30.70.100">
    <property type="match status" value="1"/>
</dbReference>
<name>A0ABS4KVI1_9CLOT</name>
<dbReference type="GO" id="GO:0004497">
    <property type="term" value="F:monooxygenase activity"/>
    <property type="evidence" value="ECO:0007669"/>
    <property type="project" value="UniProtKB-KW"/>
</dbReference>
<keyword evidence="2" id="KW-0560">Oxidoreductase</keyword>
<evidence type="ECO:0000313" key="3">
    <source>
        <dbReference type="Proteomes" id="UP001519307"/>
    </source>
</evidence>
<dbReference type="InterPro" id="IPR011008">
    <property type="entry name" value="Dimeric_a/b-barrel"/>
</dbReference>